<dbReference type="InterPro" id="IPR011701">
    <property type="entry name" value="MFS"/>
</dbReference>
<feature type="transmembrane region" description="Helical" evidence="6">
    <location>
        <begin position="118"/>
        <end position="138"/>
    </location>
</feature>
<evidence type="ECO:0000256" key="1">
    <source>
        <dbReference type="ARBA" id="ARBA00004651"/>
    </source>
</evidence>
<dbReference type="EMBL" id="PKUR01000001">
    <property type="protein sequence ID" value="PLW87728.1"/>
    <property type="molecule type" value="Genomic_DNA"/>
</dbReference>
<keyword evidence="2" id="KW-1003">Cell membrane</keyword>
<evidence type="ECO:0000256" key="5">
    <source>
        <dbReference type="ARBA" id="ARBA00023136"/>
    </source>
</evidence>
<evidence type="ECO:0000259" key="7">
    <source>
        <dbReference type="PROSITE" id="PS50850"/>
    </source>
</evidence>
<feature type="transmembrane region" description="Helical" evidence="6">
    <location>
        <begin position="26"/>
        <end position="44"/>
    </location>
</feature>
<sequence>MGFGCARVALNIRQGKILTTTLQRTLAILSLIVAGEVIFGLPFHTSRFFRPTFLEEFGLTNTELGDMFALYGIVAMLAYFPGGFLADRFAPRWLIVVSLVLTGAGGLILAFVPSKTTLYVLFGYWGFTTIFLFWAAMIKATRIWGGANSQGLAFGLLDGGRGLVASVLATGAIWLLPWLAQGQAELSMQLIIYYYTAATFLAAVLVWWTLGDGNVGSVQTVPGSRQAWSGVARNPSVWWLAGIVVAAYCGYKGIDNYGLYAAQVLGMSDLASAKFVTAASYTRPIAALCAGLLADRIGANRLIRYVFGLLVLSYLVQAVFGFVHLGATLIMANLVLSVVAVYALRGVYFAVLEESRIAAHHTGAAVGIVSLVGYTPDIFFAPLTGRILDAGTPAEGFANYFLVLTILSVLGLLCAMVLARKVRRETP</sequence>
<evidence type="ECO:0000256" key="3">
    <source>
        <dbReference type="ARBA" id="ARBA00022692"/>
    </source>
</evidence>
<keyword evidence="5 6" id="KW-0472">Membrane</keyword>
<feature type="transmembrane region" description="Helical" evidence="6">
    <location>
        <begin position="192"/>
        <end position="210"/>
    </location>
</feature>
<comment type="subcellular location">
    <subcellularLocation>
        <location evidence="1">Cell membrane</location>
        <topology evidence="1">Multi-pass membrane protein</topology>
    </subcellularLocation>
</comment>
<evidence type="ECO:0000313" key="9">
    <source>
        <dbReference type="Proteomes" id="UP000235162"/>
    </source>
</evidence>
<feature type="transmembrane region" description="Helical" evidence="6">
    <location>
        <begin position="64"/>
        <end position="86"/>
    </location>
</feature>
<feature type="transmembrane region" description="Helical" evidence="6">
    <location>
        <begin position="329"/>
        <end position="351"/>
    </location>
</feature>
<dbReference type="PANTHER" id="PTHR43124">
    <property type="entry name" value="PURINE EFFLUX PUMP PBUE"/>
    <property type="match status" value="1"/>
</dbReference>
<protein>
    <submittedName>
        <fullName evidence="8">MFS transporter</fullName>
    </submittedName>
</protein>
<comment type="caution">
    <text evidence="8">The sequence shown here is derived from an EMBL/GenBank/DDBJ whole genome shotgun (WGS) entry which is preliminary data.</text>
</comment>
<evidence type="ECO:0000313" key="8">
    <source>
        <dbReference type="EMBL" id="PLW87728.1"/>
    </source>
</evidence>
<organism evidence="8 9">
    <name type="scientific">Halioglobus japonicus</name>
    <dbReference type="NCBI Taxonomy" id="930805"/>
    <lineage>
        <taxon>Bacteria</taxon>
        <taxon>Pseudomonadati</taxon>
        <taxon>Pseudomonadota</taxon>
        <taxon>Gammaproteobacteria</taxon>
        <taxon>Cellvibrionales</taxon>
        <taxon>Halieaceae</taxon>
        <taxon>Halioglobus</taxon>
    </lineage>
</organism>
<keyword evidence="4 6" id="KW-1133">Transmembrane helix</keyword>
<reference evidence="8 9" key="1">
    <citation type="submission" date="2018-01" db="EMBL/GenBank/DDBJ databases">
        <title>The draft genome sequence of Halioglobus japonicus S1-36.</title>
        <authorList>
            <person name="Du Z.-J."/>
            <person name="Shi M.-J."/>
        </authorList>
    </citation>
    <scope>NUCLEOTIDE SEQUENCE [LARGE SCALE GENOMIC DNA]</scope>
    <source>
        <strain evidence="8 9">S1-36</strain>
    </source>
</reference>
<dbReference type="InterPro" id="IPR020846">
    <property type="entry name" value="MFS_dom"/>
</dbReference>
<dbReference type="PROSITE" id="PS50850">
    <property type="entry name" value="MFS"/>
    <property type="match status" value="1"/>
</dbReference>
<dbReference type="GO" id="GO:0005886">
    <property type="term" value="C:plasma membrane"/>
    <property type="evidence" value="ECO:0007669"/>
    <property type="project" value="UniProtKB-SubCell"/>
</dbReference>
<proteinExistence type="predicted"/>
<dbReference type="InterPro" id="IPR050189">
    <property type="entry name" value="MFS_Efflux_Transporters"/>
</dbReference>
<name>A0AAP8MH26_9GAMM</name>
<dbReference type="PANTHER" id="PTHR43124:SF3">
    <property type="entry name" value="CHLORAMPHENICOL EFFLUX PUMP RV0191"/>
    <property type="match status" value="1"/>
</dbReference>
<dbReference type="KEGG" id="hja:BST95_14275"/>
<dbReference type="Proteomes" id="UP000235162">
    <property type="component" value="Unassembled WGS sequence"/>
</dbReference>
<feature type="domain" description="Major facilitator superfamily (MFS) profile" evidence="7">
    <location>
        <begin position="28"/>
        <end position="423"/>
    </location>
</feature>
<dbReference type="SUPFAM" id="SSF103473">
    <property type="entry name" value="MFS general substrate transporter"/>
    <property type="match status" value="1"/>
</dbReference>
<dbReference type="Gene3D" id="1.20.1250.20">
    <property type="entry name" value="MFS general substrate transporter like domains"/>
    <property type="match status" value="2"/>
</dbReference>
<feature type="transmembrane region" description="Helical" evidence="6">
    <location>
        <begin position="302"/>
        <end position="323"/>
    </location>
</feature>
<dbReference type="GO" id="GO:0022857">
    <property type="term" value="F:transmembrane transporter activity"/>
    <property type="evidence" value="ECO:0007669"/>
    <property type="project" value="InterPro"/>
</dbReference>
<evidence type="ECO:0000256" key="2">
    <source>
        <dbReference type="ARBA" id="ARBA00022475"/>
    </source>
</evidence>
<feature type="transmembrane region" description="Helical" evidence="6">
    <location>
        <begin position="363"/>
        <end position="385"/>
    </location>
</feature>
<feature type="transmembrane region" description="Helical" evidence="6">
    <location>
        <begin position="159"/>
        <end position="180"/>
    </location>
</feature>
<keyword evidence="9" id="KW-1185">Reference proteome</keyword>
<dbReference type="Pfam" id="PF07690">
    <property type="entry name" value="MFS_1"/>
    <property type="match status" value="1"/>
</dbReference>
<gene>
    <name evidence="8" type="ORF">C0029_03910</name>
</gene>
<dbReference type="InterPro" id="IPR036259">
    <property type="entry name" value="MFS_trans_sf"/>
</dbReference>
<evidence type="ECO:0000256" key="6">
    <source>
        <dbReference type="SAM" id="Phobius"/>
    </source>
</evidence>
<accession>A0AAP8MH26</accession>
<feature type="transmembrane region" description="Helical" evidence="6">
    <location>
        <begin position="397"/>
        <end position="419"/>
    </location>
</feature>
<feature type="transmembrane region" description="Helical" evidence="6">
    <location>
        <begin position="93"/>
        <end position="112"/>
    </location>
</feature>
<evidence type="ECO:0000256" key="4">
    <source>
        <dbReference type="ARBA" id="ARBA00022989"/>
    </source>
</evidence>
<keyword evidence="3 6" id="KW-0812">Transmembrane</keyword>
<dbReference type="AlphaFoldDB" id="A0AAP8MH26"/>